<name>A0A8S1WC58_9CILI</name>
<comment type="caution">
    <text evidence="1">The sequence shown here is derived from an EMBL/GenBank/DDBJ whole genome shotgun (WGS) entry which is preliminary data.</text>
</comment>
<dbReference type="EMBL" id="CAJJDO010000087">
    <property type="protein sequence ID" value="CAD8186741.1"/>
    <property type="molecule type" value="Genomic_DNA"/>
</dbReference>
<dbReference type="AlphaFoldDB" id="A0A8S1WC58"/>
<dbReference type="Proteomes" id="UP000689195">
    <property type="component" value="Unassembled WGS sequence"/>
</dbReference>
<evidence type="ECO:0000313" key="2">
    <source>
        <dbReference type="Proteomes" id="UP000689195"/>
    </source>
</evidence>
<reference evidence="1" key="1">
    <citation type="submission" date="2021-01" db="EMBL/GenBank/DDBJ databases">
        <authorList>
            <consortium name="Genoscope - CEA"/>
            <person name="William W."/>
        </authorList>
    </citation>
    <scope>NUCLEOTIDE SEQUENCE</scope>
</reference>
<sequence length="50" mass="5735">MCEIVSKKAHFQPLLSMLFSGEVQELQKLMSKDKAIIKNPISDKFIKNIN</sequence>
<organism evidence="1 2">
    <name type="scientific">Paramecium pentaurelia</name>
    <dbReference type="NCBI Taxonomy" id="43138"/>
    <lineage>
        <taxon>Eukaryota</taxon>
        <taxon>Sar</taxon>
        <taxon>Alveolata</taxon>
        <taxon>Ciliophora</taxon>
        <taxon>Intramacronucleata</taxon>
        <taxon>Oligohymenophorea</taxon>
        <taxon>Peniculida</taxon>
        <taxon>Parameciidae</taxon>
        <taxon>Paramecium</taxon>
    </lineage>
</organism>
<accession>A0A8S1WC58</accession>
<proteinExistence type="predicted"/>
<protein>
    <submittedName>
        <fullName evidence="1">Uncharacterized protein</fullName>
    </submittedName>
</protein>
<gene>
    <name evidence="1" type="ORF">PPENT_87.1.T0870228</name>
</gene>
<keyword evidence="2" id="KW-1185">Reference proteome</keyword>
<evidence type="ECO:0000313" key="1">
    <source>
        <dbReference type="EMBL" id="CAD8186741.1"/>
    </source>
</evidence>